<dbReference type="InterPro" id="IPR027417">
    <property type="entry name" value="P-loop_NTPase"/>
</dbReference>
<reference evidence="4 5" key="1">
    <citation type="submission" date="2020-07" db="EMBL/GenBank/DDBJ databases">
        <title>Streptomyces isolated from Indian soil.</title>
        <authorList>
            <person name="Mandal S."/>
            <person name="Maiti P.K."/>
        </authorList>
    </citation>
    <scope>NUCLEOTIDE SEQUENCE [LARGE SCALE GENOMIC DNA]</scope>
    <source>
        <strain evidence="4 5">PSKA54</strain>
    </source>
</reference>
<evidence type="ECO:0000259" key="2">
    <source>
        <dbReference type="Pfam" id="PF13401"/>
    </source>
</evidence>
<evidence type="ECO:0000313" key="5">
    <source>
        <dbReference type="Proteomes" id="UP000586976"/>
    </source>
</evidence>
<dbReference type="RefSeq" id="WP_181865365.1">
    <property type="nucleotide sequence ID" value="NZ_JACEQY010000022.1"/>
</dbReference>
<dbReference type="PANTHER" id="PTHR47691">
    <property type="entry name" value="REGULATOR-RELATED"/>
    <property type="match status" value="1"/>
</dbReference>
<sequence>MAAEHAPTRQRGNLPGEPDLVGRRQELSEAGRLLTSARLLTLTGVAGVGKTRLARRVADQVRASFPDGVWLVELAPLEDESLLPQTVAGALGLGDQAARHPVQLLADHLRDKRALLVLDNCEHLLTGCALLTDRLLREAPRLRILATSRQPLRLEGESVMVVAPLPVPASDVPHRPERLADYAAVRLFALRAQQAVPGFVLGPENLDTVVRLCRRLDGLPLAIELAAGGLRALPADQILYRVGRRLEPARGTGTAVALTRHETLTAAIDWSHDLCSPGERELWARVSVFAGAFDLEAAEEVCSGDGIARDDVLDLVAGLVDKSILIRQEQGERVRYRLLETIRQYGMDRLAGLGLVPALQRRHRDWCHRLACLAETEWLTWRQEEWLARLRSEHSNLRAALEFCCSDPADARTGLEIAAALWPHWICGGYLSEGRHWLGQLLRLVPEETVARGRALWVDAWLATLQGDTSSAQPRLEECRALALRLDHPPTRTRCTQHLGGLALFEGDFPGAVRLLQEALAGHRTAGDRNGVMTCLYQLTMACALYGDYRAALFGEECLALCESAGAQWSRSYALWALGLYTWRQGATRRGTELVRDALRTRWAVRDGWGMAQCLEVLAWIAASSGQPEAAARMLGSASAMWRSIGTSQSGFRHLAAGHEQTAARLRGDLGERAYEDAFRQGTELAPDEAAGRALHDPAPSNPLTPLADL</sequence>
<dbReference type="Pfam" id="PF13401">
    <property type="entry name" value="AAA_22"/>
    <property type="match status" value="1"/>
</dbReference>
<dbReference type="PANTHER" id="PTHR47691:SF3">
    <property type="entry name" value="HTH-TYPE TRANSCRIPTIONAL REGULATOR RV0890C-RELATED"/>
    <property type="match status" value="1"/>
</dbReference>
<dbReference type="PRINTS" id="PR00364">
    <property type="entry name" value="DISEASERSIST"/>
</dbReference>
<dbReference type="Pfam" id="PF25872">
    <property type="entry name" value="HTH_77"/>
    <property type="match status" value="1"/>
</dbReference>
<evidence type="ECO:0000259" key="3">
    <source>
        <dbReference type="Pfam" id="PF25872"/>
    </source>
</evidence>
<dbReference type="InterPro" id="IPR011990">
    <property type="entry name" value="TPR-like_helical_dom_sf"/>
</dbReference>
<dbReference type="InterPro" id="IPR049945">
    <property type="entry name" value="AAA_22"/>
</dbReference>
<dbReference type="InterPro" id="IPR058852">
    <property type="entry name" value="HTH_77"/>
</dbReference>
<dbReference type="EMBL" id="JACEQY010000022">
    <property type="protein sequence ID" value="MBA4863642.1"/>
    <property type="molecule type" value="Genomic_DNA"/>
</dbReference>
<dbReference type="Gene3D" id="3.40.50.300">
    <property type="entry name" value="P-loop containing nucleotide triphosphate hydrolases"/>
    <property type="match status" value="1"/>
</dbReference>
<dbReference type="SUPFAM" id="SSF48452">
    <property type="entry name" value="TPR-like"/>
    <property type="match status" value="1"/>
</dbReference>
<organism evidence="4 5">
    <name type="scientific">Streptomyces himalayensis subsp. aureolus</name>
    <dbReference type="NCBI Taxonomy" id="2758039"/>
    <lineage>
        <taxon>Bacteria</taxon>
        <taxon>Bacillati</taxon>
        <taxon>Actinomycetota</taxon>
        <taxon>Actinomycetes</taxon>
        <taxon>Kitasatosporales</taxon>
        <taxon>Streptomycetaceae</taxon>
        <taxon>Streptomyces</taxon>
        <taxon>Streptomyces himalayensis</taxon>
    </lineage>
</organism>
<name>A0A7W2HH43_9ACTN</name>
<dbReference type="Gene3D" id="1.25.40.10">
    <property type="entry name" value="Tetratricopeptide repeat domain"/>
    <property type="match status" value="1"/>
</dbReference>
<evidence type="ECO:0000256" key="1">
    <source>
        <dbReference type="SAM" id="MobiDB-lite"/>
    </source>
</evidence>
<feature type="domain" description="Winged helix-turn-helix" evidence="3">
    <location>
        <begin position="277"/>
        <end position="350"/>
    </location>
</feature>
<keyword evidence="5" id="KW-1185">Reference proteome</keyword>
<evidence type="ECO:0000313" key="4">
    <source>
        <dbReference type="EMBL" id="MBA4863642.1"/>
    </source>
</evidence>
<protein>
    <submittedName>
        <fullName evidence="4">AAA family ATPase</fullName>
    </submittedName>
</protein>
<accession>A0A7W2HH43</accession>
<dbReference type="GO" id="GO:0016887">
    <property type="term" value="F:ATP hydrolysis activity"/>
    <property type="evidence" value="ECO:0007669"/>
    <property type="project" value="InterPro"/>
</dbReference>
<dbReference type="SUPFAM" id="SSF52540">
    <property type="entry name" value="P-loop containing nucleoside triphosphate hydrolases"/>
    <property type="match status" value="1"/>
</dbReference>
<feature type="region of interest" description="Disordered" evidence="1">
    <location>
        <begin position="689"/>
        <end position="710"/>
    </location>
</feature>
<feature type="region of interest" description="Disordered" evidence="1">
    <location>
        <begin position="1"/>
        <end position="21"/>
    </location>
</feature>
<proteinExistence type="predicted"/>
<feature type="domain" description="ORC1/DEAH AAA+ ATPase" evidence="2">
    <location>
        <begin position="36"/>
        <end position="143"/>
    </location>
</feature>
<comment type="caution">
    <text evidence="4">The sequence shown here is derived from an EMBL/GenBank/DDBJ whole genome shotgun (WGS) entry which is preliminary data.</text>
</comment>
<dbReference type="Proteomes" id="UP000586976">
    <property type="component" value="Unassembled WGS sequence"/>
</dbReference>
<gene>
    <name evidence="4" type="ORF">H1V43_20095</name>
</gene>
<dbReference type="AlphaFoldDB" id="A0A7W2HH43"/>